<dbReference type="AlphaFoldDB" id="F0V266"/>
<organism evidence="1 2">
    <name type="scientific">Mycoplasma suis (strain KI_3806)</name>
    <dbReference type="NCBI Taxonomy" id="708248"/>
    <lineage>
        <taxon>Bacteria</taxon>
        <taxon>Bacillati</taxon>
        <taxon>Mycoplasmatota</taxon>
        <taxon>Mollicutes</taxon>
        <taxon>Mycoplasmataceae</taxon>
        <taxon>Mycoplasma</taxon>
    </lineage>
</organism>
<accession>F0V266</accession>
<dbReference type="KEGG" id="msk:MSUIS_06540"/>
<evidence type="ECO:0000313" key="2">
    <source>
        <dbReference type="Proteomes" id="UP000008645"/>
    </source>
</evidence>
<reference evidence="1 2" key="1">
    <citation type="journal article" date="2011" name="J. Bacteriol.">
        <title>Complete genome sequence of the hemotrophic Mycoplasma suis strain KI3806.</title>
        <authorList>
            <person name="Oehlerking J."/>
            <person name="Kube M."/>
            <person name="Felder K.M."/>
            <person name="Matter D."/>
            <person name="Wittenbrink M.M."/>
            <person name="Schwarzenbach S."/>
            <person name="Kramer M.M."/>
            <person name="Hoelzle K."/>
            <person name="Hoelzle L.E."/>
        </authorList>
    </citation>
    <scope>NUCLEOTIDE SEQUENCE [LARGE SCALE GENOMIC DNA]</scope>
    <source>
        <strain evidence="2">KI_3806</strain>
    </source>
</reference>
<dbReference type="Proteomes" id="UP000008645">
    <property type="component" value="Chromosome"/>
</dbReference>
<dbReference type="HOGENOM" id="CLU_2554654_0_0_14"/>
<proteinExistence type="predicted"/>
<gene>
    <name evidence="1" type="ORF">MSUIS_06540</name>
</gene>
<name>F0V266_MYCS3</name>
<evidence type="ECO:0000313" key="1">
    <source>
        <dbReference type="EMBL" id="CBZ40747.1"/>
    </source>
</evidence>
<sequence length="82" mass="8684">MINGVLGGAVGGVSKLGGKSMDIRDVEKRMAGFTQEDEGKYVVMSELNFDTSHHGNEEANSGVSVSFEELKHVLGVIEPSSS</sequence>
<dbReference type="EMBL" id="FQ790233">
    <property type="protein sequence ID" value="CBZ40747.1"/>
    <property type="molecule type" value="Genomic_DNA"/>
</dbReference>
<protein>
    <submittedName>
        <fullName evidence="1">Uncharacterized protein</fullName>
    </submittedName>
</protein>